<name>A0ACB7P6K2_9PEZI</name>
<dbReference type="Proteomes" id="UP000724584">
    <property type="component" value="Unassembled WGS sequence"/>
</dbReference>
<evidence type="ECO:0000313" key="1">
    <source>
        <dbReference type="EMBL" id="KAH6631937.1"/>
    </source>
</evidence>
<proteinExistence type="predicted"/>
<reference evidence="1 2" key="1">
    <citation type="journal article" date="2021" name="Nat. Commun.">
        <title>Genetic determinants of endophytism in the Arabidopsis root mycobiome.</title>
        <authorList>
            <person name="Mesny F."/>
            <person name="Miyauchi S."/>
            <person name="Thiergart T."/>
            <person name="Pickel B."/>
            <person name="Atanasova L."/>
            <person name="Karlsson M."/>
            <person name="Huettel B."/>
            <person name="Barry K.W."/>
            <person name="Haridas S."/>
            <person name="Chen C."/>
            <person name="Bauer D."/>
            <person name="Andreopoulos W."/>
            <person name="Pangilinan J."/>
            <person name="LaButti K."/>
            <person name="Riley R."/>
            <person name="Lipzen A."/>
            <person name="Clum A."/>
            <person name="Drula E."/>
            <person name="Henrissat B."/>
            <person name="Kohler A."/>
            <person name="Grigoriev I.V."/>
            <person name="Martin F.M."/>
            <person name="Hacquard S."/>
        </authorList>
    </citation>
    <scope>NUCLEOTIDE SEQUENCE [LARGE SCALE GENOMIC DNA]</scope>
    <source>
        <strain evidence="1 2">MPI-SDFR-AT-0079</strain>
    </source>
</reference>
<sequence length="540" mass="60167">MASAAAEPSKVWLDGVAGSLGQIRVANLTSAQCVGITTVVVLVSLLLKFASPQIDPREPPAVKPGIPVVGHIVGLIRHGVDYFEALRKSQRKPVAAATLPMLNGKVYVLWDTPMIHSAIRHKNLTFDVLAMEFAQRVFGLSNLAMEKLWGPDHDIETSAAGITMQRIKAAMQGQYLHRMNVTALDYIADHLNDMDSDGLKIDNLYKWLLYFMTTATSEGLYGKDNPIRQDPSLVDALWEFEGNMQPLFLGIMPKLIARKAYVNREKVMAALVPWYMSKKDEAPDTAEVLKVRARTAREFGFPEEEIGRLEMALLFVATTNTIPTLYWFVTNVWLRPDVVEEVRRETLSLVKLSNREGGQRRLATLDISQLEGHAPVLVSCYRESIRLGNQSIGTRRVVHDTVLTDSAGNQHLFKAGVDVMWSVKAMHHSGDVWGQDPLEFDARRFKEQDKFDRTKKQSYIPFGGGKHLCPGRNFAFAENLGFVAALVVGFELQGLDEANVRLGIATIGEAVAKPPVDARGGSVVIKRRQGWEDVDWKFTC</sequence>
<comment type="caution">
    <text evidence="1">The sequence shown here is derived from an EMBL/GenBank/DDBJ whole genome shotgun (WGS) entry which is preliminary data.</text>
</comment>
<organism evidence="1 2">
    <name type="scientific">Chaetomium tenue</name>
    <dbReference type="NCBI Taxonomy" id="1854479"/>
    <lineage>
        <taxon>Eukaryota</taxon>
        <taxon>Fungi</taxon>
        <taxon>Dikarya</taxon>
        <taxon>Ascomycota</taxon>
        <taxon>Pezizomycotina</taxon>
        <taxon>Sordariomycetes</taxon>
        <taxon>Sordariomycetidae</taxon>
        <taxon>Sordariales</taxon>
        <taxon>Chaetomiaceae</taxon>
        <taxon>Chaetomium</taxon>
    </lineage>
</organism>
<keyword evidence="2" id="KW-1185">Reference proteome</keyword>
<accession>A0ACB7P6K2</accession>
<gene>
    <name evidence="1" type="ORF">F5144DRAFT_612482</name>
</gene>
<evidence type="ECO:0000313" key="2">
    <source>
        <dbReference type="Proteomes" id="UP000724584"/>
    </source>
</evidence>
<protein>
    <submittedName>
        <fullName evidence="1">Cytochrome P450</fullName>
    </submittedName>
</protein>
<dbReference type="EMBL" id="JAGIZQ010000004">
    <property type="protein sequence ID" value="KAH6631937.1"/>
    <property type="molecule type" value="Genomic_DNA"/>
</dbReference>